<gene>
    <name evidence="1" type="ORF">S01H1_72993</name>
</gene>
<accession>X0XWS9</accession>
<evidence type="ECO:0000313" key="1">
    <source>
        <dbReference type="EMBL" id="GAG39672.1"/>
    </source>
</evidence>
<reference evidence="1" key="1">
    <citation type="journal article" date="2014" name="Front. Microbiol.">
        <title>High frequency of phylogenetically diverse reductive dehalogenase-homologous genes in deep subseafloor sedimentary metagenomes.</title>
        <authorList>
            <person name="Kawai M."/>
            <person name="Futagami T."/>
            <person name="Toyoda A."/>
            <person name="Takaki Y."/>
            <person name="Nishi S."/>
            <person name="Hori S."/>
            <person name="Arai W."/>
            <person name="Tsubouchi T."/>
            <person name="Morono Y."/>
            <person name="Uchiyama I."/>
            <person name="Ito T."/>
            <person name="Fujiyama A."/>
            <person name="Inagaki F."/>
            <person name="Takami H."/>
        </authorList>
    </citation>
    <scope>NUCLEOTIDE SEQUENCE</scope>
    <source>
        <strain evidence="1">Expedition CK06-06</strain>
    </source>
</reference>
<dbReference type="Gene3D" id="1.10.8.60">
    <property type="match status" value="1"/>
</dbReference>
<protein>
    <submittedName>
        <fullName evidence="1">Uncharacterized protein</fullName>
    </submittedName>
</protein>
<sequence>MCKRLFDILDKEEIKYDKKNIMDVVKYYYPDVRSMVNKLQKHKTQLTQENLIYSLTKGVLDSLMASVKTGNFADIRNIVANEYQGMDSIYIEIYNSMREYLTPECFGKVIMLIEDSQRYHNNVMNVEIHIMDFLWKLYKTAEFK</sequence>
<comment type="caution">
    <text evidence="1">The sequence shown here is derived from an EMBL/GenBank/DDBJ whole genome shotgun (WGS) entry which is preliminary data.</text>
</comment>
<organism evidence="1">
    <name type="scientific">marine sediment metagenome</name>
    <dbReference type="NCBI Taxonomy" id="412755"/>
    <lineage>
        <taxon>unclassified sequences</taxon>
        <taxon>metagenomes</taxon>
        <taxon>ecological metagenomes</taxon>
    </lineage>
</organism>
<dbReference type="Gene3D" id="1.20.272.10">
    <property type="match status" value="1"/>
</dbReference>
<dbReference type="AlphaFoldDB" id="X0XWS9"/>
<dbReference type="EMBL" id="BARS01048743">
    <property type="protein sequence ID" value="GAG39672.1"/>
    <property type="molecule type" value="Genomic_DNA"/>
</dbReference>
<name>X0XWS9_9ZZZZ</name>
<proteinExistence type="predicted"/>